<gene>
    <name evidence="1" type="ORF">M422DRAFT_274425</name>
</gene>
<proteinExistence type="predicted"/>
<sequence length="136" mass="14525">MLSDVASGHVSWVALPVVGPLGLEGGVEVVQRSALVQSLFGALHLDAVAGGGLTPPSTDSMTTLDERIAKSCEAALTIVTNLAALTLSLITFLEEGPMKEARFRDALAQFYRKFRIWGSLWYSVGLFVAQRTSTSL</sequence>
<dbReference type="AlphaFoldDB" id="A0A0C9UH16"/>
<dbReference type="Proteomes" id="UP000054279">
    <property type="component" value="Unassembled WGS sequence"/>
</dbReference>
<name>A0A0C9UH16_SPHS4</name>
<reference evidence="1 2" key="1">
    <citation type="submission" date="2014-06" db="EMBL/GenBank/DDBJ databases">
        <title>Evolutionary Origins and Diversification of the Mycorrhizal Mutualists.</title>
        <authorList>
            <consortium name="DOE Joint Genome Institute"/>
            <consortium name="Mycorrhizal Genomics Consortium"/>
            <person name="Kohler A."/>
            <person name="Kuo A."/>
            <person name="Nagy L.G."/>
            <person name="Floudas D."/>
            <person name="Copeland A."/>
            <person name="Barry K.W."/>
            <person name="Cichocki N."/>
            <person name="Veneault-Fourrey C."/>
            <person name="LaButti K."/>
            <person name="Lindquist E.A."/>
            <person name="Lipzen A."/>
            <person name="Lundell T."/>
            <person name="Morin E."/>
            <person name="Murat C."/>
            <person name="Riley R."/>
            <person name="Ohm R."/>
            <person name="Sun H."/>
            <person name="Tunlid A."/>
            <person name="Henrissat B."/>
            <person name="Grigoriev I.V."/>
            <person name="Hibbett D.S."/>
            <person name="Martin F."/>
        </authorList>
    </citation>
    <scope>NUCLEOTIDE SEQUENCE [LARGE SCALE GENOMIC DNA]</scope>
    <source>
        <strain evidence="1 2">SS14</strain>
    </source>
</reference>
<accession>A0A0C9UH16</accession>
<evidence type="ECO:0000313" key="2">
    <source>
        <dbReference type="Proteomes" id="UP000054279"/>
    </source>
</evidence>
<evidence type="ECO:0000313" key="1">
    <source>
        <dbReference type="EMBL" id="KIJ24726.1"/>
    </source>
</evidence>
<protein>
    <submittedName>
        <fullName evidence="1">Uncharacterized protein</fullName>
    </submittedName>
</protein>
<keyword evidence="2" id="KW-1185">Reference proteome</keyword>
<dbReference type="EMBL" id="KN837462">
    <property type="protein sequence ID" value="KIJ24726.1"/>
    <property type="molecule type" value="Genomic_DNA"/>
</dbReference>
<organism evidence="1 2">
    <name type="scientific">Sphaerobolus stellatus (strain SS14)</name>
    <dbReference type="NCBI Taxonomy" id="990650"/>
    <lineage>
        <taxon>Eukaryota</taxon>
        <taxon>Fungi</taxon>
        <taxon>Dikarya</taxon>
        <taxon>Basidiomycota</taxon>
        <taxon>Agaricomycotina</taxon>
        <taxon>Agaricomycetes</taxon>
        <taxon>Phallomycetidae</taxon>
        <taxon>Geastrales</taxon>
        <taxon>Sphaerobolaceae</taxon>
        <taxon>Sphaerobolus</taxon>
    </lineage>
</organism>
<dbReference type="HOGENOM" id="CLU_1876744_0_0_1"/>